<reference evidence="2 3" key="1">
    <citation type="submission" date="2016-01" db="EMBL/GenBank/DDBJ databases">
        <authorList>
            <person name="Oliw E.H."/>
        </authorList>
    </citation>
    <scope>NUCLEOTIDE SEQUENCE [LARGE SCALE GENOMIC DNA]</scope>
    <source>
        <strain evidence="2 3">DY10</strain>
    </source>
</reference>
<dbReference type="Pfam" id="PF04377">
    <property type="entry name" value="ATE_C"/>
    <property type="match status" value="1"/>
</dbReference>
<name>A0A1P9WSF1_9BACT</name>
<dbReference type="EMBL" id="CP014263">
    <property type="protein sequence ID" value="AQG78315.1"/>
    <property type="molecule type" value="Genomic_DNA"/>
</dbReference>
<dbReference type="AlphaFoldDB" id="A0A1P9WSF1"/>
<dbReference type="SUPFAM" id="SSF55729">
    <property type="entry name" value="Acyl-CoA N-acyltransferases (Nat)"/>
    <property type="match status" value="1"/>
</dbReference>
<evidence type="ECO:0000313" key="3">
    <source>
        <dbReference type="Proteomes" id="UP000187941"/>
    </source>
</evidence>
<evidence type="ECO:0000313" key="2">
    <source>
        <dbReference type="EMBL" id="AQG78315.1"/>
    </source>
</evidence>
<dbReference type="InterPro" id="IPR007472">
    <property type="entry name" value="N-end_Aminoacyl_Trfase_C"/>
</dbReference>
<keyword evidence="2" id="KW-0808">Transferase</keyword>
<protein>
    <submittedName>
        <fullName evidence="2">Arginine-tRNA-protein transferase</fullName>
    </submittedName>
</protein>
<dbReference type="Proteomes" id="UP000187941">
    <property type="component" value="Chromosome"/>
</dbReference>
<evidence type="ECO:0000259" key="1">
    <source>
        <dbReference type="Pfam" id="PF04377"/>
    </source>
</evidence>
<accession>A0A1P9WSF1</accession>
<dbReference type="InterPro" id="IPR016181">
    <property type="entry name" value="Acyl_CoA_acyltransferase"/>
</dbReference>
<sequence length="221" mass="25847">MKGSQLDVCLSRGYFRTQQEVFTCRFLYHDNRFCPVHWLRIVVPNIDFGPKQRRLFRINEAFSATIRPFALTDELETLYATYRQSIDFDASDSVASCLLNGSGQNRFDTQVIELRDNGKLIAAGIFDNGLHTIAGIMNFYDPAYRRHSPGKYLMLLKMSHAWQQQKLYYYPGYIVSQHPKFDYKLFACEAATEVYDDSRSRWYPFSWPVVNALSEEMLREV</sequence>
<dbReference type="GO" id="GO:0004057">
    <property type="term" value="F:arginyl-tRNA--protein transferase activity"/>
    <property type="evidence" value="ECO:0007669"/>
    <property type="project" value="InterPro"/>
</dbReference>
<keyword evidence="3" id="KW-1185">Reference proteome</keyword>
<feature type="domain" description="N-end rule aminoacyl transferase C-terminal" evidence="1">
    <location>
        <begin position="77"/>
        <end position="184"/>
    </location>
</feature>
<dbReference type="KEGG" id="smon:AWR27_02555"/>
<dbReference type="RefSeq" id="WP_077129751.1">
    <property type="nucleotide sequence ID" value="NZ_CP014263.1"/>
</dbReference>
<organism evidence="2 3">
    <name type="scientific">Spirosoma montaniterrae</name>
    <dbReference type="NCBI Taxonomy" id="1178516"/>
    <lineage>
        <taxon>Bacteria</taxon>
        <taxon>Pseudomonadati</taxon>
        <taxon>Bacteroidota</taxon>
        <taxon>Cytophagia</taxon>
        <taxon>Cytophagales</taxon>
        <taxon>Cytophagaceae</taxon>
        <taxon>Spirosoma</taxon>
    </lineage>
</organism>
<gene>
    <name evidence="2" type="ORF">AWR27_02555</name>
</gene>
<dbReference type="OrthoDB" id="9782022at2"/>
<proteinExistence type="predicted"/>
<dbReference type="STRING" id="1178516.AWR27_02555"/>